<dbReference type="Proteomes" id="UP000621168">
    <property type="component" value="Unassembled WGS sequence"/>
</dbReference>
<dbReference type="OrthoDB" id="9980630at2759"/>
<dbReference type="PANTHER" id="PTHR34349">
    <property type="entry name" value="PROTEIN PHOSPHATASE 1 REGULATORY SUBUNIT 32"/>
    <property type="match status" value="1"/>
</dbReference>
<feature type="non-terminal residue" evidence="2">
    <location>
        <position position="1"/>
    </location>
</feature>
<comment type="caution">
    <text evidence="2">The sequence shown here is derived from an EMBL/GenBank/DDBJ whole genome shotgun (WGS) entry which is preliminary data.</text>
</comment>
<organism evidence="2 3">
    <name type="scientific">Corythaeola cristata</name>
    <name type="common">Great blue turaco</name>
    <dbReference type="NCBI Taxonomy" id="103954"/>
    <lineage>
        <taxon>Eukaryota</taxon>
        <taxon>Metazoa</taxon>
        <taxon>Chordata</taxon>
        <taxon>Craniata</taxon>
        <taxon>Vertebrata</taxon>
        <taxon>Euteleostomi</taxon>
        <taxon>Archelosauria</taxon>
        <taxon>Archosauria</taxon>
        <taxon>Dinosauria</taxon>
        <taxon>Saurischia</taxon>
        <taxon>Theropoda</taxon>
        <taxon>Coelurosauria</taxon>
        <taxon>Aves</taxon>
        <taxon>Neognathae</taxon>
        <taxon>Neoaves</taxon>
        <taxon>Otidimorphae</taxon>
        <taxon>Musophagiformes</taxon>
        <taxon>Musophagidae</taxon>
        <taxon>Corythaeola</taxon>
    </lineage>
</organism>
<keyword evidence="3" id="KW-1185">Reference proteome</keyword>
<accession>A0A851LVJ7</accession>
<dbReference type="Pfam" id="PF15691">
    <property type="entry name" value="PPP1R32"/>
    <property type="match status" value="1"/>
</dbReference>
<dbReference type="EMBL" id="WBMX01008391">
    <property type="protein sequence ID" value="NXC21076.1"/>
    <property type="molecule type" value="Genomic_DNA"/>
</dbReference>
<dbReference type="InterPro" id="IPR031410">
    <property type="entry name" value="SAXO4"/>
</dbReference>
<gene>
    <name evidence="2" type="primary">Ppp1r32</name>
    <name evidence="2" type="ORF">CORCRI_R13106</name>
</gene>
<evidence type="ECO:0000313" key="3">
    <source>
        <dbReference type="Proteomes" id="UP000621168"/>
    </source>
</evidence>
<name>A0A851LVJ7_CORCR</name>
<evidence type="ECO:0000256" key="1">
    <source>
        <dbReference type="SAM" id="MobiDB-lite"/>
    </source>
</evidence>
<sequence>MASACPFVSPRAELRSLLQDSPAAGLGTICPPAKARTSTGGSADLMNFHATSYAVAYGQPRFRPRLGHHTGTGYVSNNDSAVSYLLCLRSAEVGHYQDTATSTTTEHKSPWHPDGQSLLPWRHQPRSGYLQEPSLSIIRTEALSPQCTWLLQGLPKAYREYGTKSRRTSVLQKTIGTKEQLGFTGATSSSNSFLPPLPGQPVSPSTT</sequence>
<feature type="non-terminal residue" evidence="2">
    <location>
        <position position="207"/>
    </location>
</feature>
<dbReference type="GO" id="GO:0019902">
    <property type="term" value="F:phosphatase binding"/>
    <property type="evidence" value="ECO:0007669"/>
    <property type="project" value="TreeGrafter"/>
</dbReference>
<proteinExistence type="predicted"/>
<dbReference type="PANTHER" id="PTHR34349:SF1">
    <property type="entry name" value="PROTEIN PHOSPHATASE 1 REGULATORY SUBUNIT 32"/>
    <property type="match status" value="1"/>
</dbReference>
<protein>
    <submittedName>
        <fullName evidence="2">PPR32 phosphatase</fullName>
    </submittedName>
</protein>
<evidence type="ECO:0000313" key="2">
    <source>
        <dbReference type="EMBL" id="NXC21076.1"/>
    </source>
</evidence>
<feature type="region of interest" description="Disordered" evidence="1">
    <location>
        <begin position="182"/>
        <end position="207"/>
    </location>
</feature>
<reference evidence="2" key="1">
    <citation type="submission" date="2019-09" db="EMBL/GenBank/DDBJ databases">
        <title>Bird 10,000 Genomes (B10K) Project - Family phase.</title>
        <authorList>
            <person name="Zhang G."/>
        </authorList>
    </citation>
    <scope>NUCLEOTIDE SEQUENCE</scope>
    <source>
        <strain evidence="2">B10K-CU-031-40</strain>
    </source>
</reference>
<dbReference type="AlphaFoldDB" id="A0A851LVJ7"/>